<evidence type="ECO:0000256" key="1">
    <source>
        <dbReference type="ARBA" id="ARBA00007521"/>
    </source>
</evidence>
<feature type="compositionally biased region" description="Basic and acidic residues" evidence="3">
    <location>
        <begin position="134"/>
        <end position="149"/>
    </location>
</feature>
<comment type="caution">
    <text evidence="4">The sequence shown here is derived from an EMBL/GenBank/DDBJ whole genome shotgun (WGS) entry which is preliminary data.</text>
</comment>
<dbReference type="SUPFAM" id="SSF50118">
    <property type="entry name" value="Cell growth inhibitor/plasmid maintenance toxic component"/>
    <property type="match status" value="1"/>
</dbReference>
<sequence>MRRGAPRGLGRFGRMGVLSRVWDLLRPRRTAGGSGRPATARPRSGTVAPARPSRPSASGGGVAGAASVVEVALPDAVGLRLAYEPTPDGQPDPGEIVWAWVPYAEDAARGKDRPLLVLARADGGRSWAMKLTSKPHDGERDHIPLGTGDWDRERRPSWLDVDQIYLVPASGIRRTAGALDRTTYARVAQSLSQRYGWRTAR</sequence>
<evidence type="ECO:0008006" key="6">
    <source>
        <dbReference type="Google" id="ProtNLM"/>
    </source>
</evidence>
<dbReference type="Proteomes" id="UP000093918">
    <property type="component" value="Unassembled WGS sequence"/>
</dbReference>
<dbReference type="Gene3D" id="2.30.30.110">
    <property type="match status" value="1"/>
</dbReference>
<evidence type="ECO:0000313" key="4">
    <source>
        <dbReference type="EMBL" id="OAZ39876.1"/>
    </source>
</evidence>
<keyword evidence="5" id="KW-1185">Reference proteome</keyword>
<keyword evidence="2" id="KW-1277">Toxin-antitoxin system</keyword>
<feature type="region of interest" description="Disordered" evidence="3">
    <location>
        <begin position="26"/>
        <end position="62"/>
    </location>
</feature>
<dbReference type="InterPro" id="IPR011067">
    <property type="entry name" value="Plasmid_toxin/cell-grow_inhib"/>
</dbReference>
<evidence type="ECO:0000256" key="2">
    <source>
        <dbReference type="ARBA" id="ARBA00022649"/>
    </source>
</evidence>
<comment type="similarity">
    <text evidence="1">Belongs to the PemK/MazF family.</text>
</comment>
<gene>
    <name evidence="4" type="ORF">A9Z40_08750</name>
</gene>
<name>A0ABX2WGP5_9MICO</name>
<dbReference type="Pfam" id="PF02452">
    <property type="entry name" value="PemK_toxin"/>
    <property type="match status" value="1"/>
</dbReference>
<evidence type="ECO:0000256" key="3">
    <source>
        <dbReference type="SAM" id="MobiDB-lite"/>
    </source>
</evidence>
<feature type="region of interest" description="Disordered" evidence="3">
    <location>
        <begin position="130"/>
        <end position="149"/>
    </location>
</feature>
<accession>A0ABX2WGP5</accession>
<protein>
    <recommendedName>
        <fullName evidence="6">PemK</fullName>
    </recommendedName>
</protein>
<dbReference type="EMBL" id="LZEM01000021">
    <property type="protein sequence ID" value="OAZ39876.1"/>
    <property type="molecule type" value="Genomic_DNA"/>
</dbReference>
<reference evidence="5" key="1">
    <citation type="submission" date="2016-06" db="EMBL/GenBank/DDBJ databases">
        <title>Genome sequencing of cellulolytic organisms.</title>
        <authorList>
            <person name="Bohra V."/>
            <person name="Dafale N.A."/>
            <person name="Purohit H.J."/>
        </authorList>
    </citation>
    <scope>NUCLEOTIDE SEQUENCE [LARGE SCALE GENOMIC DNA]</scope>
    <source>
        <strain evidence="5">ND21</strain>
    </source>
</reference>
<organism evidence="4 5">
    <name type="scientific">Microbacterium arborescens</name>
    <dbReference type="NCBI Taxonomy" id="33883"/>
    <lineage>
        <taxon>Bacteria</taxon>
        <taxon>Bacillati</taxon>
        <taxon>Actinomycetota</taxon>
        <taxon>Actinomycetes</taxon>
        <taxon>Micrococcales</taxon>
        <taxon>Microbacteriaceae</taxon>
        <taxon>Microbacterium</taxon>
    </lineage>
</organism>
<evidence type="ECO:0000313" key="5">
    <source>
        <dbReference type="Proteomes" id="UP000093918"/>
    </source>
</evidence>
<feature type="compositionally biased region" description="Low complexity" evidence="3">
    <location>
        <begin position="47"/>
        <end position="57"/>
    </location>
</feature>
<proteinExistence type="inferred from homology"/>
<dbReference type="InterPro" id="IPR003477">
    <property type="entry name" value="PemK-like"/>
</dbReference>